<evidence type="ECO:0000256" key="1">
    <source>
        <dbReference type="SAM" id="MobiDB-lite"/>
    </source>
</evidence>
<feature type="compositionally biased region" description="Basic residues" evidence="1">
    <location>
        <begin position="244"/>
        <end position="253"/>
    </location>
</feature>
<evidence type="ECO:0000313" key="3">
    <source>
        <dbReference type="Proteomes" id="UP000245698"/>
    </source>
</evidence>
<evidence type="ECO:0000313" key="2">
    <source>
        <dbReference type="EMBL" id="SJM35002.1"/>
    </source>
</evidence>
<feature type="compositionally biased region" description="Low complexity" evidence="1">
    <location>
        <begin position="254"/>
        <end position="264"/>
    </location>
</feature>
<dbReference type="Proteomes" id="UP000245698">
    <property type="component" value="Unassembled WGS sequence"/>
</dbReference>
<feature type="region of interest" description="Disordered" evidence="1">
    <location>
        <begin position="313"/>
        <end position="364"/>
    </location>
</feature>
<dbReference type="EMBL" id="FUIG01000070">
    <property type="protein sequence ID" value="SJM35002.1"/>
    <property type="molecule type" value="Genomic_DNA"/>
</dbReference>
<gene>
    <name evidence="2" type="ORF">BQ8482_60013</name>
</gene>
<name>A0A2P9AV78_9HYPH</name>
<reference evidence="3" key="1">
    <citation type="submission" date="2016-12" db="EMBL/GenBank/DDBJ databases">
        <authorList>
            <person name="Brunel B."/>
        </authorList>
    </citation>
    <scope>NUCLEOTIDE SEQUENCE [LARGE SCALE GENOMIC DNA]</scope>
</reference>
<dbReference type="AlphaFoldDB" id="A0A2P9AV78"/>
<accession>A0A2P9AV78</accession>
<feature type="region of interest" description="Disordered" evidence="1">
    <location>
        <begin position="238"/>
        <end position="265"/>
    </location>
</feature>
<sequence length="364" mass="39041">MPLSGTKARPDETLTITAFCRAARWSISALVRRIGPNRLVTIVSSASRRSRVLVRSSRRMTPALLMSTLSAGCSATTRLANAAIASGSSTFPTMECMPSRPAIVRSSASLRRPATITVFPSAWKRSASSRPIPDPPPVMRIVFPVIFIVLCSIYSSQSGSNDPAVCEYRLPVDPGTVPAAERRDCVGNVGHFIPSYAVDGLPTHAQNLLDPAAHVMFVRPHARIVSIAPLQETLHGHPQTCRSHLCRPPRKPGRPGADASAGPADDVRRVTTWRLAFDLSAAGLSGSAGCQAHDCWQGTASLHRRAILDRERGHAGRRTDCAGKPTRALSGRRGRTRDDAPARGRGAVGQRACAAPVRDTHLVR</sequence>
<keyword evidence="3" id="KW-1185">Reference proteome</keyword>
<proteinExistence type="predicted"/>
<protein>
    <submittedName>
        <fullName evidence="2">Uncharacterized protein</fullName>
    </submittedName>
</protein>
<organism evidence="2 3">
    <name type="scientific">Mesorhizobium delmotii</name>
    <dbReference type="NCBI Taxonomy" id="1631247"/>
    <lineage>
        <taxon>Bacteria</taxon>
        <taxon>Pseudomonadati</taxon>
        <taxon>Pseudomonadota</taxon>
        <taxon>Alphaproteobacteria</taxon>
        <taxon>Hyphomicrobiales</taxon>
        <taxon>Phyllobacteriaceae</taxon>
        <taxon>Mesorhizobium</taxon>
    </lineage>
</organism>